<name>A0A0A0V7W9_9RHAB</name>
<organism evidence="2 3">
    <name type="scientific">Harrison Dam virus</name>
    <dbReference type="NCBI Taxonomy" id="1569259"/>
    <lineage>
        <taxon>Viruses</taxon>
        <taxon>Riboviria</taxon>
        <taxon>Orthornavirae</taxon>
        <taxon>Negarnaviricota</taxon>
        <taxon>Haploviricotina</taxon>
        <taxon>Monjiviricetes</taxon>
        <taxon>Mononegavirales</taxon>
        <taxon>Rhabdoviridae</taxon>
        <taxon>Alpharhabdovirinae</taxon>
        <taxon>Sunrhavirus</taxon>
        <taxon>Sunrhavirus harrison</taxon>
    </lineage>
</organism>
<gene>
    <name evidence="2" type="primary">P</name>
</gene>
<feature type="region of interest" description="Disordered" evidence="1">
    <location>
        <begin position="17"/>
        <end position="54"/>
    </location>
</feature>
<evidence type="ECO:0000313" key="2">
    <source>
        <dbReference type="EMBL" id="AIW61121.1"/>
    </source>
</evidence>
<sequence>MRSEDLDSEINRRRILRASIHRHGGEAEISQTRSTSSPVASNPERSQKANPEIYAEPRGKVSTTFEYEFKIGRDGISSKLLWGRHINNGGIYRKSESWTTYL</sequence>
<feature type="compositionally biased region" description="Polar residues" evidence="1">
    <location>
        <begin position="29"/>
        <end position="44"/>
    </location>
</feature>
<evidence type="ECO:0000313" key="3">
    <source>
        <dbReference type="Proteomes" id="UP000502550"/>
    </source>
</evidence>
<dbReference type="EMBL" id="KJ432573">
    <property type="protein sequence ID" value="AIW61121.1"/>
    <property type="molecule type" value="Viral_cRNA"/>
</dbReference>
<dbReference type="Proteomes" id="UP000502550">
    <property type="component" value="Segment"/>
</dbReference>
<protein>
    <submittedName>
        <fullName evidence="2">C'' protein</fullName>
    </submittedName>
</protein>
<keyword evidence="3" id="KW-1185">Reference proteome</keyword>
<evidence type="ECO:0000256" key="1">
    <source>
        <dbReference type="SAM" id="MobiDB-lite"/>
    </source>
</evidence>
<proteinExistence type="predicted"/>
<reference evidence="2 3" key="1">
    <citation type="journal article" date="2014" name="Virol Rep">
        <title>Genomic characterisation of Almpiwar virus, Harrison Dam virus and Walkabout Creek virus; three novel rhabdoviruses from northern Australia.</title>
        <authorList>
            <person name="McAllister J."/>
            <person name="Gauci P.J."/>
            <person name="Mitchell I.R."/>
            <person name="Boyle D.B."/>
            <person name="Bulach D.M."/>
            <person name="Weir R.P."/>
            <person name="Melville L.F."/>
            <person name="Davis S.S."/>
            <person name="Gubala A.J."/>
        </authorList>
    </citation>
    <scope>NUCLEOTIDE SEQUENCE [LARGE SCALE GENOMIC DNA]</scope>
    <source>
        <strain evidence="2">CS75</strain>
    </source>
</reference>
<accession>A0A0A0V7W9</accession>